<dbReference type="SUPFAM" id="SSF52777">
    <property type="entry name" value="CoA-dependent acyltransferases"/>
    <property type="match status" value="6"/>
</dbReference>
<dbReference type="InterPro" id="IPR045851">
    <property type="entry name" value="AMP-bd_C_sf"/>
</dbReference>
<dbReference type="NCBIfam" id="TIGR01733">
    <property type="entry name" value="AA-adenyl-dom"/>
    <property type="match status" value="1"/>
</dbReference>
<reference evidence="6 7" key="1">
    <citation type="journal article" date="2015" name="Genome Announc.">
        <title>Draft Genome Sequence and Gene Annotation of the Entomopathogenic Fungus Verticillium hemipterigenum.</title>
        <authorList>
            <person name="Horn F."/>
            <person name="Habel A."/>
            <person name="Scharf D.H."/>
            <person name="Dworschak J."/>
            <person name="Brakhage A.A."/>
            <person name="Guthke R."/>
            <person name="Hertweck C."/>
            <person name="Linde J."/>
        </authorList>
    </citation>
    <scope>NUCLEOTIDE SEQUENCE [LARGE SCALE GENOMIC DNA]</scope>
</reference>
<dbReference type="InterPro" id="IPR010071">
    <property type="entry name" value="AA_adenyl_dom"/>
</dbReference>
<dbReference type="CDD" id="cd05918">
    <property type="entry name" value="A_NRPS_SidN3_like"/>
    <property type="match status" value="2"/>
</dbReference>
<dbReference type="Gene3D" id="1.10.1200.10">
    <property type="entry name" value="ACP-like"/>
    <property type="match status" value="2"/>
</dbReference>
<dbReference type="InterPro" id="IPR006162">
    <property type="entry name" value="Ppantetheine_attach_site"/>
</dbReference>
<dbReference type="STRING" id="1531966.A0A0A1T9N8"/>
<organism evidence="6 7">
    <name type="scientific">[Torrubiella] hemipterigena</name>
    <dbReference type="NCBI Taxonomy" id="1531966"/>
    <lineage>
        <taxon>Eukaryota</taxon>
        <taxon>Fungi</taxon>
        <taxon>Dikarya</taxon>
        <taxon>Ascomycota</taxon>
        <taxon>Pezizomycotina</taxon>
        <taxon>Sordariomycetes</taxon>
        <taxon>Hypocreomycetidae</taxon>
        <taxon>Hypocreales</taxon>
        <taxon>Clavicipitaceae</taxon>
        <taxon>Clavicipitaceae incertae sedis</taxon>
        <taxon>'Torrubiella' clade</taxon>
    </lineage>
</organism>
<accession>A0A0A1T9N8</accession>
<dbReference type="InterPro" id="IPR036736">
    <property type="entry name" value="ACP-like_sf"/>
</dbReference>
<comment type="similarity">
    <text evidence="4">Belongs to the NRP synthetase family.</text>
</comment>
<dbReference type="Gene3D" id="3.30.300.30">
    <property type="match status" value="2"/>
</dbReference>
<dbReference type="FunFam" id="3.30.300.30:FF:000015">
    <property type="entry name" value="Nonribosomal peptide synthase SidD"/>
    <property type="match status" value="2"/>
</dbReference>
<dbReference type="Pfam" id="PF00501">
    <property type="entry name" value="AMP-binding"/>
    <property type="match status" value="2"/>
</dbReference>
<dbReference type="PROSITE" id="PS00012">
    <property type="entry name" value="PHOSPHOPANTETHEINE"/>
    <property type="match status" value="2"/>
</dbReference>
<dbReference type="Pfam" id="PF00550">
    <property type="entry name" value="PP-binding"/>
    <property type="match status" value="1"/>
</dbReference>
<dbReference type="InterPro" id="IPR001242">
    <property type="entry name" value="Condensation_dom"/>
</dbReference>
<evidence type="ECO:0000313" key="6">
    <source>
        <dbReference type="EMBL" id="CEJ82915.1"/>
    </source>
</evidence>
<dbReference type="PANTHER" id="PTHR45527">
    <property type="entry name" value="NONRIBOSOMAL PEPTIDE SYNTHETASE"/>
    <property type="match status" value="1"/>
</dbReference>
<dbReference type="InterPro" id="IPR023213">
    <property type="entry name" value="CAT-like_dom_sf"/>
</dbReference>
<dbReference type="GO" id="GO:0044550">
    <property type="term" value="P:secondary metabolite biosynthetic process"/>
    <property type="evidence" value="ECO:0007669"/>
    <property type="project" value="TreeGrafter"/>
</dbReference>
<keyword evidence="1" id="KW-0596">Phosphopantetheine</keyword>
<dbReference type="Proteomes" id="UP000039046">
    <property type="component" value="Unassembled WGS sequence"/>
</dbReference>
<evidence type="ECO:0000256" key="3">
    <source>
        <dbReference type="ARBA" id="ARBA00022598"/>
    </source>
</evidence>
<protein>
    <recommendedName>
        <fullName evidence="5">Carrier domain-containing protein</fullName>
    </recommendedName>
</protein>
<dbReference type="Gene3D" id="3.30.559.10">
    <property type="entry name" value="Chloramphenicol acetyltransferase-like domain"/>
    <property type="match status" value="2"/>
</dbReference>
<dbReference type="SUPFAM" id="SSF47336">
    <property type="entry name" value="ACP-like"/>
    <property type="match status" value="2"/>
</dbReference>
<keyword evidence="3" id="KW-0436">Ligase</keyword>
<evidence type="ECO:0000259" key="5">
    <source>
        <dbReference type="PROSITE" id="PS50075"/>
    </source>
</evidence>
<dbReference type="PANTHER" id="PTHR45527:SF1">
    <property type="entry name" value="FATTY ACID SYNTHASE"/>
    <property type="match status" value="1"/>
</dbReference>
<name>A0A0A1T9N8_9HYPO</name>
<proteinExistence type="inferred from homology"/>
<dbReference type="InterPro" id="IPR025110">
    <property type="entry name" value="AMP-bd_C"/>
</dbReference>
<dbReference type="SUPFAM" id="SSF56801">
    <property type="entry name" value="Acetyl-CoA synthetase-like"/>
    <property type="match status" value="2"/>
</dbReference>
<dbReference type="PROSITE" id="PS00455">
    <property type="entry name" value="AMP_BINDING"/>
    <property type="match status" value="2"/>
</dbReference>
<dbReference type="OrthoDB" id="416786at2759"/>
<dbReference type="InterPro" id="IPR009081">
    <property type="entry name" value="PP-bd_ACP"/>
</dbReference>
<dbReference type="InterPro" id="IPR020845">
    <property type="entry name" value="AMP-binding_CS"/>
</dbReference>
<dbReference type="GO" id="GO:0016874">
    <property type="term" value="F:ligase activity"/>
    <property type="evidence" value="ECO:0007669"/>
    <property type="project" value="UniProtKB-KW"/>
</dbReference>
<dbReference type="Gene3D" id="3.30.559.30">
    <property type="entry name" value="Nonribosomal peptide synthetase, condensation domain"/>
    <property type="match status" value="3"/>
</dbReference>
<evidence type="ECO:0000256" key="2">
    <source>
        <dbReference type="ARBA" id="ARBA00022553"/>
    </source>
</evidence>
<dbReference type="GO" id="GO:0005737">
    <property type="term" value="C:cytoplasm"/>
    <property type="evidence" value="ECO:0007669"/>
    <property type="project" value="TreeGrafter"/>
</dbReference>
<dbReference type="InterPro" id="IPR000873">
    <property type="entry name" value="AMP-dep_synth/lig_dom"/>
</dbReference>
<dbReference type="FunFam" id="3.40.50.980:FF:000001">
    <property type="entry name" value="Non-ribosomal peptide synthetase"/>
    <property type="match status" value="1"/>
</dbReference>
<dbReference type="Gene3D" id="3.40.50.12780">
    <property type="entry name" value="N-terminal domain of ligase-like"/>
    <property type="match status" value="2"/>
</dbReference>
<dbReference type="Pfam" id="PF00668">
    <property type="entry name" value="Condensation"/>
    <property type="match status" value="3"/>
</dbReference>
<keyword evidence="7" id="KW-1185">Reference proteome</keyword>
<sequence>MAVIDLSPLAQPIKPSTEVPQLTFEALDRPATTCPYTHHQTVPVSACQSDIIQDDIPQWVQAVIFTLAKDKGNADRVQNIWNQLCSHYEILNATIQYDTITQKHVNFATATPSTVQVIDITKNAAKSTNIIGSATQAYLTIQFSDIDSLGYVVLNAPRALLDTTSLSLVARGFAALYNGAKLPGHVPFGIYLASVAHKDTHTSLDFWVNAFDGVSSKSLVPADRYAAAERSSVYIDLDHNTCDLLRQLDQTGVISRKSLFETLWALTLQRHADTQDVAFAVMGRDATFTGADTCVGLVDHVYPVRGTFTTETTFMEAAKDLQSFHRKASQHAHLGYRAIEDVLTSGHIESIVACSPDIKHLPPGGIENTFPISIFIAGTSSTRVTASFYSDHSFGRAEMLLRHFIQAISDVARQPSLSKLHCKDVDLGSPEERQVILAYAQEKVKNVAPSTIVKLFEQSVISQPNKCAIQFGSETIVSYQELNAMANKLARGLRLHVGEIVPICISRSVELIASILAVLKAGAAYTVLDPEAPLVRNESIIEACGARGVLVQTQLAGRFEKAWNVDDVLEDYAGVPDDNLDIGISTKDTAYIVFTSGSTGKPKGVVISHGAATSGMQCHSVSGLDRWLLFYNPIFSAAQRTMLSTLAHGATLVIARKDKLVQDLPTILKTMRVDALGITPSALAALPDGGLANVQRVVMVGEAVSNQVIDRWADKVDLFNTYGLSECAQLNFSHRLLPGSNSRIVGSPVDTTAAYILKPGTDELVPIGIPGELCLASRQLADGYLNLPDVTARVFQANPFGSGMLFRTGDAARLLPTGEIQVTGRLDLQTKIAGQKVDPAEIDQVLRQHPAIIRSATAAVELHKGSDDASLVAAIVLHPENASNLKESIASLREHVASRLPSYMVPAFWAPVDSIPSNANGKVDIRAVQKLVKDIGAEGLLRKALGVSDDDSDISDPIELIVAECWAHVLDIPTSIIKRQHDFVSLGGSSIQAIRSIAMLQDKGYVATMADILAPGTSLTDLAALLMPLDAAATSDIEPFSLVPNAAALKTVQDGQASDAYPATPLQESLLASLTTGEDADMYIYHRVWKVGHLSLARLRRAMEAAYNKSDILRTSFAATATGYLQVVNSGWQLPWAETDEDLTSSIATAKRFVSDASKSLMQVVVVRQQYLVIVTHHALFDFWSHRFFYHDAAAAYEGDEIPSRPKFSRFIKHLGQLKDDKSHAAFWSKYLQQTEYATMSSSIIPTDDMSTTIATTKVPALGRRIAQAGFTAGSVLYGAWALLLWRRTRSVDTVFATTFSGRDAPVPGIDRMDGPTLTTVPQRVLINPEEPVQTLIWRVAEELYQVMSHSQTGMRDALTAGGLDATVVDTLINVLVRNEEPEQVWSVFRPSGARSIWESDRTTMEIDLDGTGNGDAELRLIGKIDKKQAGFLLTAYAELIESIVSNPQGTVSSISRMTAEERRVVATDLTNAETCVYPTPGLLHAPFVEIAHTNGDLVAVDWRGDSQQTYRELNARANRVAHHLLELGAKIGDKVPLIMDKSEETMSIILGVMKAGAAYIPLSPENNAARNDFIVNDVKAQLVILHREYLDRLTIDGITPIIVEDLISQDPIAEDPVVNITPDDHAYVIYTSGSTGVPKGVQVPHRSSAAAVMSMVVAERRDVGEWRTLQFANYVFDASVQDFFNTLSTGGTLCMAPTDEMQSDLPGLINKMRVKQAILTPTVGKILHPEDVPTMETLILGGEPMTKDVVDKWLPHCTILNVYGPTETSMVVTTKDVQASGKTAAIGAPFPTVMAYLVDPDGEDLVPYGSVGELCIGGPQVTDGYVGRKDLTDAAYTSNKTLGIDNLYRTGDLARWLPNGDIECLGRKDNQVKIHGLRIELAEIEQAIIKTGFVHDGNVVVMPFGSGINLSLVAFCVFESKPEGPAHIQEAAPFVDTIRNLIDQLDTLSHYMIPKYILPATGFPKLPSLKTDRKTLKRWLEEFDKTLLPGYSVAGANSGHAAEYIPVATPAEAALEKMWMSILQLPEGTRIGQAASFVALGGDSIAAIRLVGLARTENYVLSVAKVLKVADLKEMALTMKVVETTESSQAAVEYKASTAVEKKIQEAGLDLENDVEYVYPVPSGQAEFLEHGSRQEQVWQLMAVRPMAHTTSEDWLASTVKLTAENDILRTCWTRDEESWAGVVLKSTALDVVYATVANEDEKKEFVSKFWDTRFAFGSPFIKYAVLQTPESGATSWDLVIKMDHGVYDGTLFRILDDQWTELRQGQPISEHGEFRDFALATWAEDKQDVLDYWKDTMHCKPSTFNATNNQPITDGVVRRKLEVDVDDVARACSVTPAIIFQAAYQIYMARRSASGRIGFDYLLSGRNVQTSVDPQTINGTLANFLPMECSIAPETPVKMFIEDSQDLFWAATENGNVGLDEIYRAAGLDRAQYGNKSMFLYQPFEPIPVGTTAEEIENTRWLPLSKASQVKLLQPYELVVEVGKSVDDYRLAVYHSSAFYTKEDVNGLVEELIDIINTISAGVEGLEMKDLLK</sequence>
<dbReference type="GO" id="GO:0031177">
    <property type="term" value="F:phosphopantetheine binding"/>
    <property type="evidence" value="ECO:0007669"/>
    <property type="project" value="TreeGrafter"/>
</dbReference>
<dbReference type="PROSITE" id="PS50075">
    <property type="entry name" value="CARRIER"/>
    <property type="match status" value="1"/>
</dbReference>
<gene>
    <name evidence="6" type="ORF">VHEMI02956</name>
</gene>
<dbReference type="GO" id="GO:0043041">
    <property type="term" value="P:amino acid activation for nonribosomal peptide biosynthetic process"/>
    <property type="evidence" value="ECO:0007669"/>
    <property type="project" value="TreeGrafter"/>
</dbReference>
<evidence type="ECO:0000313" key="7">
    <source>
        <dbReference type="Proteomes" id="UP000039046"/>
    </source>
</evidence>
<evidence type="ECO:0000256" key="4">
    <source>
        <dbReference type="ARBA" id="ARBA00029454"/>
    </source>
</evidence>
<evidence type="ECO:0000256" key="1">
    <source>
        <dbReference type="ARBA" id="ARBA00022450"/>
    </source>
</evidence>
<dbReference type="HOGENOM" id="CLU_000022_0_12_1"/>
<keyword evidence="2" id="KW-0597">Phosphoprotein</keyword>
<dbReference type="InterPro" id="IPR042099">
    <property type="entry name" value="ANL_N_sf"/>
</dbReference>
<dbReference type="Pfam" id="PF13193">
    <property type="entry name" value="AMP-binding_C"/>
    <property type="match status" value="1"/>
</dbReference>
<dbReference type="EMBL" id="CDHN01000001">
    <property type="protein sequence ID" value="CEJ82915.1"/>
    <property type="molecule type" value="Genomic_DNA"/>
</dbReference>
<feature type="domain" description="Carrier" evidence="5">
    <location>
        <begin position="2007"/>
        <end position="2084"/>
    </location>
</feature>